<sequence>MRDEGGAGYGRFGALSRVELERFFHLDPDPLDVPAELVAWIGVLVAVG</sequence>
<protein>
    <submittedName>
        <fullName evidence="1">Uncharacterized protein</fullName>
    </submittedName>
</protein>
<evidence type="ECO:0000313" key="2">
    <source>
        <dbReference type="Proteomes" id="UP000683310"/>
    </source>
</evidence>
<gene>
    <name evidence="1" type="ORF">KHQ06_25245</name>
</gene>
<accession>A0ABX8CI56</accession>
<proteinExistence type="predicted"/>
<reference evidence="1 2" key="1">
    <citation type="submission" date="2021-04" db="EMBL/GenBank/DDBJ databases">
        <title>Nocardia tengchongensis.</title>
        <authorList>
            <person name="Zhuang k."/>
            <person name="Ran Y."/>
            <person name="Li W."/>
        </authorList>
    </citation>
    <scope>NUCLEOTIDE SEQUENCE [LARGE SCALE GENOMIC DNA]</scope>
    <source>
        <strain evidence="1 2">CFH S0057</strain>
    </source>
</reference>
<name>A0ABX8CI56_9NOCA</name>
<dbReference type="EMBL" id="CP074371">
    <property type="protein sequence ID" value="QVI19654.1"/>
    <property type="molecule type" value="Genomic_DNA"/>
</dbReference>
<keyword evidence="2" id="KW-1185">Reference proteome</keyword>
<organism evidence="1 2">
    <name type="scientific">Nocardia tengchongensis</name>
    <dbReference type="NCBI Taxonomy" id="2055889"/>
    <lineage>
        <taxon>Bacteria</taxon>
        <taxon>Bacillati</taxon>
        <taxon>Actinomycetota</taxon>
        <taxon>Actinomycetes</taxon>
        <taxon>Mycobacteriales</taxon>
        <taxon>Nocardiaceae</taxon>
        <taxon>Nocardia</taxon>
    </lineage>
</organism>
<evidence type="ECO:0000313" key="1">
    <source>
        <dbReference type="EMBL" id="QVI19654.1"/>
    </source>
</evidence>
<dbReference type="Proteomes" id="UP000683310">
    <property type="component" value="Chromosome"/>
</dbReference>